<dbReference type="EMBL" id="JAPFFF010000002">
    <property type="protein sequence ID" value="KAK8896128.1"/>
    <property type="molecule type" value="Genomic_DNA"/>
</dbReference>
<evidence type="ECO:0000313" key="4">
    <source>
        <dbReference type="Proteomes" id="UP001470230"/>
    </source>
</evidence>
<feature type="domain" description="14-3-3" evidence="2">
    <location>
        <begin position="6"/>
        <end position="245"/>
    </location>
</feature>
<protein>
    <recommendedName>
        <fullName evidence="2">14-3-3 domain-containing protein</fullName>
    </recommendedName>
</protein>
<dbReference type="SUPFAM" id="SSF48445">
    <property type="entry name" value="14-3-3 protein"/>
    <property type="match status" value="1"/>
</dbReference>
<sequence>MDESFDLLYYKSRVAERLNRPYDIIDFMDQLIIKKRVLNVNERNLLFTTYKKIIDSLRCIIQLLRNYLQDEINACKEDDNSSDNESFQDQLQIYIKKYIEELITTSEHVINTIDNILLKEANESESCIFYYKTRADYFRYIAEFTSNTEKEDAIKKSELSYQTALHLAQSNKHLKKSDPLYLGVALNFTVCEYEFMNKKTEMIDFSEKVFQEAVKTLDQLDENKYNESAKLMQILRDNITQWTNEL</sequence>
<dbReference type="CDD" id="cd08774">
    <property type="entry name" value="14-3-3"/>
    <property type="match status" value="1"/>
</dbReference>
<dbReference type="PANTHER" id="PTHR18860">
    <property type="entry name" value="14-3-3 PROTEIN"/>
    <property type="match status" value="1"/>
</dbReference>
<dbReference type="Pfam" id="PF00244">
    <property type="entry name" value="14-3-3"/>
    <property type="match status" value="1"/>
</dbReference>
<dbReference type="InterPro" id="IPR000308">
    <property type="entry name" value="14-3-3"/>
</dbReference>
<dbReference type="Proteomes" id="UP001470230">
    <property type="component" value="Unassembled WGS sequence"/>
</dbReference>
<dbReference type="PRINTS" id="PR00305">
    <property type="entry name" value="1433ZETA"/>
</dbReference>
<accession>A0ABR2KYL9</accession>
<dbReference type="PIRSF" id="PIRSF000868">
    <property type="entry name" value="14-3-3"/>
    <property type="match status" value="1"/>
</dbReference>
<name>A0ABR2KYL9_9EUKA</name>
<reference evidence="3 4" key="1">
    <citation type="submission" date="2024-04" db="EMBL/GenBank/DDBJ databases">
        <title>Tritrichomonas musculus Genome.</title>
        <authorList>
            <person name="Alves-Ferreira E."/>
            <person name="Grigg M."/>
            <person name="Lorenzi H."/>
            <person name="Galac M."/>
        </authorList>
    </citation>
    <scope>NUCLEOTIDE SEQUENCE [LARGE SCALE GENOMIC DNA]</scope>
    <source>
        <strain evidence="3 4">EAF2021</strain>
    </source>
</reference>
<evidence type="ECO:0000259" key="2">
    <source>
        <dbReference type="SMART" id="SM00101"/>
    </source>
</evidence>
<keyword evidence="4" id="KW-1185">Reference proteome</keyword>
<evidence type="ECO:0000313" key="3">
    <source>
        <dbReference type="EMBL" id="KAK8896128.1"/>
    </source>
</evidence>
<comment type="caution">
    <text evidence="3">The sequence shown here is derived from an EMBL/GenBank/DDBJ whole genome shotgun (WGS) entry which is preliminary data.</text>
</comment>
<organism evidence="3 4">
    <name type="scientific">Tritrichomonas musculus</name>
    <dbReference type="NCBI Taxonomy" id="1915356"/>
    <lineage>
        <taxon>Eukaryota</taxon>
        <taxon>Metamonada</taxon>
        <taxon>Parabasalia</taxon>
        <taxon>Tritrichomonadida</taxon>
        <taxon>Tritrichomonadidae</taxon>
        <taxon>Tritrichomonas</taxon>
    </lineage>
</organism>
<evidence type="ECO:0000256" key="1">
    <source>
        <dbReference type="ARBA" id="ARBA00006141"/>
    </source>
</evidence>
<dbReference type="InterPro" id="IPR036815">
    <property type="entry name" value="14-3-3_dom_sf"/>
</dbReference>
<proteinExistence type="inferred from homology"/>
<comment type="similarity">
    <text evidence="1">Belongs to the 14-3-3 family.</text>
</comment>
<dbReference type="Gene3D" id="1.20.190.20">
    <property type="entry name" value="14-3-3 domain"/>
    <property type="match status" value="1"/>
</dbReference>
<dbReference type="SMART" id="SM00101">
    <property type="entry name" value="14_3_3"/>
    <property type="match status" value="1"/>
</dbReference>
<gene>
    <name evidence="3" type="ORF">M9Y10_014021</name>
</gene>
<dbReference type="InterPro" id="IPR023410">
    <property type="entry name" value="14-3-3_domain"/>
</dbReference>